<evidence type="ECO:0000259" key="8">
    <source>
        <dbReference type="Pfam" id="PF08016"/>
    </source>
</evidence>
<evidence type="ECO:0000256" key="6">
    <source>
        <dbReference type="ARBA" id="ARBA00023180"/>
    </source>
</evidence>
<comment type="similarity">
    <text evidence="2">Belongs to the polycystin family.</text>
</comment>
<evidence type="ECO:0000256" key="1">
    <source>
        <dbReference type="ARBA" id="ARBA00004141"/>
    </source>
</evidence>
<accession>A0A3S0ZL77</accession>
<keyword evidence="4 7" id="KW-1133">Transmembrane helix</keyword>
<dbReference type="InterPro" id="IPR003915">
    <property type="entry name" value="PKD_2"/>
</dbReference>
<keyword evidence="5 7" id="KW-0472">Membrane</keyword>
<name>A0A3S0ZL77_ELYCH</name>
<feature type="transmembrane region" description="Helical" evidence="7">
    <location>
        <begin position="158"/>
        <end position="180"/>
    </location>
</feature>
<dbReference type="PANTHER" id="PTHR10877">
    <property type="entry name" value="POLYCYSTIN FAMILY MEMBER"/>
    <property type="match status" value="1"/>
</dbReference>
<feature type="transmembrane region" description="Helical" evidence="7">
    <location>
        <begin position="233"/>
        <end position="254"/>
    </location>
</feature>
<proteinExistence type="inferred from homology"/>
<comment type="caution">
    <text evidence="10">The sequence shown here is derived from an EMBL/GenBank/DDBJ whole genome shotgun (WGS) entry which is preliminary data.</text>
</comment>
<feature type="transmembrane region" description="Helical" evidence="7">
    <location>
        <begin position="200"/>
        <end position="221"/>
    </location>
</feature>
<dbReference type="InterPro" id="IPR013122">
    <property type="entry name" value="PKD1_2_channel"/>
</dbReference>
<evidence type="ECO:0000256" key="3">
    <source>
        <dbReference type="ARBA" id="ARBA00022692"/>
    </source>
</evidence>
<keyword evidence="3 7" id="KW-0812">Transmembrane</keyword>
<dbReference type="OrthoDB" id="6147296at2759"/>
<keyword evidence="6" id="KW-0325">Glycoprotein</keyword>
<evidence type="ECO:0000256" key="2">
    <source>
        <dbReference type="ARBA" id="ARBA00007200"/>
    </source>
</evidence>
<gene>
    <name evidence="10" type="ORF">EGW08_022262</name>
</gene>
<feature type="transmembrane region" description="Helical" evidence="7">
    <location>
        <begin position="260"/>
        <end position="282"/>
    </location>
</feature>
<dbReference type="Pfam" id="PF08016">
    <property type="entry name" value="PKD_channel"/>
    <property type="match status" value="1"/>
</dbReference>
<dbReference type="GO" id="GO:0050982">
    <property type="term" value="P:detection of mechanical stimulus"/>
    <property type="evidence" value="ECO:0007669"/>
    <property type="project" value="TreeGrafter"/>
</dbReference>
<protein>
    <submittedName>
        <fullName evidence="10">Uncharacterized protein</fullName>
    </submittedName>
</protein>
<evidence type="ECO:0000259" key="9">
    <source>
        <dbReference type="Pfam" id="PF20519"/>
    </source>
</evidence>
<dbReference type="STRING" id="188477.A0A3S0ZL77"/>
<evidence type="ECO:0000256" key="7">
    <source>
        <dbReference type="SAM" id="Phobius"/>
    </source>
</evidence>
<dbReference type="Proteomes" id="UP000271974">
    <property type="component" value="Unassembled WGS sequence"/>
</dbReference>
<feature type="transmembrane region" description="Helical" evidence="7">
    <location>
        <begin position="106"/>
        <end position="126"/>
    </location>
</feature>
<dbReference type="Gene3D" id="1.10.287.70">
    <property type="match status" value="1"/>
</dbReference>
<organism evidence="10 11">
    <name type="scientific">Elysia chlorotica</name>
    <name type="common">Eastern emerald elysia</name>
    <name type="synonym">Sea slug</name>
    <dbReference type="NCBI Taxonomy" id="188477"/>
    <lineage>
        <taxon>Eukaryota</taxon>
        <taxon>Metazoa</taxon>
        <taxon>Spiralia</taxon>
        <taxon>Lophotrochozoa</taxon>
        <taxon>Mollusca</taxon>
        <taxon>Gastropoda</taxon>
        <taxon>Heterobranchia</taxon>
        <taxon>Euthyneura</taxon>
        <taxon>Panpulmonata</taxon>
        <taxon>Sacoglossa</taxon>
        <taxon>Placobranchoidea</taxon>
        <taxon>Plakobranchidae</taxon>
        <taxon>Elysia</taxon>
    </lineage>
</organism>
<evidence type="ECO:0000256" key="5">
    <source>
        <dbReference type="ARBA" id="ARBA00023136"/>
    </source>
</evidence>
<dbReference type="Pfam" id="PF20519">
    <property type="entry name" value="Polycystin_dom"/>
    <property type="match status" value="1"/>
</dbReference>
<dbReference type="GO" id="GO:0016020">
    <property type="term" value="C:membrane"/>
    <property type="evidence" value="ECO:0007669"/>
    <property type="project" value="UniProtKB-SubCell"/>
</dbReference>
<feature type="domain" description="Polycystin cation channel PKD1/PKD2" evidence="8">
    <location>
        <begin position="73"/>
        <end position="284"/>
    </location>
</feature>
<dbReference type="InterPro" id="IPR051223">
    <property type="entry name" value="Polycystin"/>
</dbReference>
<dbReference type="PANTHER" id="PTHR10877:SF194">
    <property type="entry name" value="LOCATION OF VULVA DEFECTIVE 1"/>
    <property type="match status" value="1"/>
</dbReference>
<dbReference type="PRINTS" id="PR01433">
    <property type="entry name" value="POLYCYSTIN2"/>
</dbReference>
<reference evidence="10 11" key="1">
    <citation type="submission" date="2019-01" db="EMBL/GenBank/DDBJ databases">
        <title>A draft genome assembly of the solar-powered sea slug Elysia chlorotica.</title>
        <authorList>
            <person name="Cai H."/>
            <person name="Li Q."/>
            <person name="Fang X."/>
            <person name="Li J."/>
            <person name="Curtis N.E."/>
            <person name="Altenburger A."/>
            <person name="Shibata T."/>
            <person name="Feng M."/>
            <person name="Maeda T."/>
            <person name="Schwartz J.A."/>
            <person name="Shigenobu S."/>
            <person name="Lundholm N."/>
            <person name="Nishiyama T."/>
            <person name="Yang H."/>
            <person name="Hasebe M."/>
            <person name="Li S."/>
            <person name="Pierce S.K."/>
            <person name="Wang J."/>
        </authorList>
    </citation>
    <scope>NUCLEOTIDE SEQUENCE [LARGE SCALE GENOMIC DNA]</scope>
    <source>
        <strain evidence="10">EC2010</strain>
        <tissue evidence="10">Whole organism of an adult</tissue>
    </source>
</reference>
<feature type="transmembrane region" description="Helical" evidence="7">
    <location>
        <begin position="76"/>
        <end position="94"/>
    </location>
</feature>
<evidence type="ECO:0000256" key="4">
    <source>
        <dbReference type="ARBA" id="ARBA00022989"/>
    </source>
</evidence>
<dbReference type="InterPro" id="IPR046791">
    <property type="entry name" value="Polycystin_dom"/>
</dbReference>
<dbReference type="AlphaFoldDB" id="A0A3S0ZL77"/>
<dbReference type="GO" id="GO:0005262">
    <property type="term" value="F:calcium channel activity"/>
    <property type="evidence" value="ECO:0007669"/>
    <property type="project" value="TreeGrafter"/>
</dbReference>
<keyword evidence="11" id="KW-1185">Reference proteome</keyword>
<comment type="subcellular location">
    <subcellularLocation>
        <location evidence="1">Membrane</location>
        <topology evidence="1">Multi-pass membrane protein</topology>
    </subcellularLocation>
</comment>
<feature type="domain" description="Polycystin" evidence="9">
    <location>
        <begin position="2"/>
        <end position="57"/>
    </location>
</feature>
<dbReference type="EMBL" id="RQTK01001523">
    <property type="protein sequence ID" value="RUS69976.1"/>
    <property type="molecule type" value="Genomic_DNA"/>
</dbReference>
<dbReference type="GO" id="GO:0005509">
    <property type="term" value="F:calcium ion binding"/>
    <property type="evidence" value="ECO:0007669"/>
    <property type="project" value="InterPro"/>
</dbReference>
<evidence type="ECO:0000313" key="10">
    <source>
        <dbReference type="EMBL" id="RUS69976.1"/>
    </source>
</evidence>
<evidence type="ECO:0000313" key="11">
    <source>
        <dbReference type="Proteomes" id="UP000271974"/>
    </source>
</evidence>
<sequence>MLRTLARQGWVDRFTRCVFLEFTVYNPSTNMFTQVQLAFEMDRYGGLWPSKRIHTAILSPKHTEPGSWLPITMSETLASICVLFYMCVAINEILYTSYRMFFSNPWNWLEVLVSVVSLLCAIFYLCRVHAYQEVMSEFEELGHEYFLDFSRIFYWQRAFHVSMAVLGGLVILKMLKVTAFNPFTKFFAQTLKFAYHEYTGLLFSSTLVLFAFALLGTLLFGGSSSNYHTLGRASLTLLFFVMGESNQAVLFAAHAVTGKAFFLVFVLAVKLVLVNMFIAVFVEALELSRYVQYRGEEATVRCMLETLRLYFTPAFRIRDK</sequence>